<evidence type="ECO:0000259" key="19">
    <source>
        <dbReference type="Pfam" id="PF13614"/>
    </source>
</evidence>
<dbReference type="EC" id="2.7.10.2" evidence="4"/>
<dbReference type="Gene3D" id="3.40.50.300">
    <property type="entry name" value="P-loop containing nucleotide triphosphate hydrolases"/>
    <property type="match status" value="1"/>
</dbReference>
<keyword evidence="22" id="KW-1185">Reference proteome</keyword>
<feature type="coiled-coil region" evidence="16">
    <location>
        <begin position="206"/>
        <end position="308"/>
    </location>
</feature>
<dbReference type="InterPro" id="IPR025669">
    <property type="entry name" value="AAA_dom"/>
</dbReference>
<dbReference type="AlphaFoldDB" id="E8RM95"/>
<dbReference type="InterPro" id="IPR027417">
    <property type="entry name" value="P-loop_NTPase"/>
</dbReference>
<evidence type="ECO:0000256" key="4">
    <source>
        <dbReference type="ARBA" id="ARBA00011903"/>
    </source>
</evidence>
<dbReference type="KEGG" id="aex:Astex_2188"/>
<evidence type="ECO:0000256" key="10">
    <source>
        <dbReference type="ARBA" id="ARBA00022777"/>
    </source>
</evidence>
<keyword evidence="11" id="KW-0067">ATP-binding</keyword>
<evidence type="ECO:0000256" key="16">
    <source>
        <dbReference type="SAM" id="Coils"/>
    </source>
</evidence>
<evidence type="ECO:0000256" key="7">
    <source>
        <dbReference type="ARBA" id="ARBA00022679"/>
    </source>
</evidence>
<dbReference type="GO" id="GO:0005524">
    <property type="term" value="F:ATP binding"/>
    <property type="evidence" value="ECO:0007669"/>
    <property type="project" value="UniProtKB-KW"/>
</dbReference>
<keyword evidence="7" id="KW-0808">Transferase</keyword>
<evidence type="ECO:0000313" key="22">
    <source>
        <dbReference type="Proteomes" id="UP000001492"/>
    </source>
</evidence>
<evidence type="ECO:0000256" key="8">
    <source>
        <dbReference type="ARBA" id="ARBA00022692"/>
    </source>
</evidence>
<evidence type="ECO:0000256" key="15">
    <source>
        <dbReference type="ARBA" id="ARBA00051245"/>
    </source>
</evidence>
<feature type="transmembrane region" description="Helical" evidence="17">
    <location>
        <begin position="27"/>
        <end position="47"/>
    </location>
</feature>
<reference evidence="22" key="1">
    <citation type="submission" date="2010-12" db="EMBL/GenBank/DDBJ databases">
        <title>Complete sequence of chromosome 1 of Asticcacaulis excentricus CB 48.</title>
        <authorList>
            <consortium name="US DOE Joint Genome Institute"/>
            <person name="Lucas S."/>
            <person name="Copeland A."/>
            <person name="Lapidus A."/>
            <person name="Cheng J.-F."/>
            <person name="Bruce D."/>
            <person name="Goodwin L."/>
            <person name="Pitluck S."/>
            <person name="Teshima H."/>
            <person name="Davenport K."/>
            <person name="Detter J.C."/>
            <person name="Han C."/>
            <person name="Tapia R."/>
            <person name="Land M."/>
            <person name="Hauser L."/>
            <person name="Jeffries C."/>
            <person name="Kyrpides N."/>
            <person name="Ivanova N."/>
            <person name="Ovchinnikova G."/>
            <person name="Brun Y.V."/>
            <person name="Woyke T."/>
        </authorList>
    </citation>
    <scope>NUCLEOTIDE SEQUENCE [LARGE SCALE GENOMIC DNA]</scope>
    <source>
        <strain evidence="22">ATCC 15261 / DSM 4724 / KCTC 12464 / NCIMB 9791 / VKM B-1370 / CB 48</strain>
    </source>
</reference>
<dbReference type="GO" id="GO:0004715">
    <property type="term" value="F:non-membrane spanning protein tyrosine kinase activity"/>
    <property type="evidence" value="ECO:0007669"/>
    <property type="project" value="UniProtKB-EC"/>
</dbReference>
<feature type="coiled-coil region" evidence="16">
    <location>
        <begin position="369"/>
        <end position="396"/>
    </location>
</feature>
<keyword evidence="10" id="KW-0418">Kinase</keyword>
<proteinExistence type="inferred from homology"/>
<keyword evidence="14" id="KW-0829">Tyrosine-protein kinase</keyword>
<keyword evidence="16" id="KW-0175">Coiled coil</keyword>
<comment type="subcellular location">
    <subcellularLocation>
        <location evidence="1">Cell inner membrane</location>
        <topology evidence="1">Multi-pass membrane protein</topology>
    </subcellularLocation>
</comment>
<dbReference type="Pfam" id="PF13614">
    <property type="entry name" value="AAA_31"/>
    <property type="match status" value="1"/>
</dbReference>
<dbReference type="eggNOG" id="COG3206">
    <property type="taxonomic scope" value="Bacteria"/>
</dbReference>
<evidence type="ECO:0000256" key="6">
    <source>
        <dbReference type="ARBA" id="ARBA00022519"/>
    </source>
</evidence>
<comment type="catalytic activity">
    <reaction evidence="15">
        <text>L-tyrosyl-[protein] + ATP = O-phospho-L-tyrosyl-[protein] + ADP + H(+)</text>
        <dbReference type="Rhea" id="RHEA:10596"/>
        <dbReference type="Rhea" id="RHEA-COMP:10136"/>
        <dbReference type="Rhea" id="RHEA-COMP:20101"/>
        <dbReference type="ChEBI" id="CHEBI:15378"/>
        <dbReference type="ChEBI" id="CHEBI:30616"/>
        <dbReference type="ChEBI" id="CHEBI:46858"/>
        <dbReference type="ChEBI" id="CHEBI:61978"/>
        <dbReference type="ChEBI" id="CHEBI:456216"/>
        <dbReference type="EC" id="2.7.10.2"/>
    </reaction>
</comment>
<evidence type="ECO:0000256" key="1">
    <source>
        <dbReference type="ARBA" id="ARBA00004429"/>
    </source>
</evidence>
<comment type="similarity">
    <text evidence="2">Belongs to the CpsD/CapB family.</text>
</comment>
<evidence type="ECO:0000256" key="14">
    <source>
        <dbReference type="ARBA" id="ARBA00023137"/>
    </source>
</evidence>
<keyword evidence="8 17" id="KW-0812">Transmembrane</keyword>
<dbReference type="InterPro" id="IPR032807">
    <property type="entry name" value="GNVR"/>
</dbReference>
<keyword evidence="6" id="KW-0997">Cell inner membrane</keyword>
<dbReference type="OrthoDB" id="230260at2"/>
<dbReference type="InterPro" id="IPR050445">
    <property type="entry name" value="Bact_polysacc_biosynth/exp"/>
</dbReference>
<dbReference type="PANTHER" id="PTHR32309:SF13">
    <property type="entry name" value="FERRIC ENTEROBACTIN TRANSPORT PROTEIN FEPE"/>
    <property type="match status" value="1"/>
</dbReference>
<dbReference type="InterPro" id="IPR003856">
    <property type="entry name" value="LPS_length_determ_N"/>
</dbReference>
<evidence type="ECO:0000259" key="18">
    <source>
        <dbReference type="Pfam" id="PF02706"/>
    </source>
</evidence>
<evidence type="ECO:0000256" key="11">
    <source>
        <dbReference type="ARBA" id="ARBA00022840"/>
    </source>
</evidence>
<evidence type="ECO:0000313" key="21">
    <source>
        <dbReference type="EMBL" id="ADU13846.1"/>
    </source>
</evidence>
<dbReference type="RefSeq" id="WP_013479674.1">
    <property type="nucleotide sequence ID" value="NC_014816.1"/>
</dbReference>
<dbReference type="CDD" id="cd05387">
    <property type="entry name" value="BY-kinase"/>
    <property type="match status" value="1"/>
</dbReference>
<dbReference type="NCBIfam" id="TIGR01007">
    <property type="entry name" value="eps_fam"/>
    <property type="match status" value="1"/>
</dbReference>
<evidence type="ECO:0000256" key="3">
    <source>
        <dbReference type="ARBA" id="ARBA00008883"/>
    </source>
</evidence>
<dbReference type="GO" id="GO:0005886">
    <property type="term" value="C:plasma membrane"/>
    <property type="evidence" value="ECO:0007669"/>
    <property type="project" value="UniProtKB-SubCell"/>
</dbReference>
<keyword evidence="12 17" id="KW-1133">Transmembrane helix</keyword>
<accession>E8RM95</accession>
<evidence type="ECO:0000256" key="2">
    <source>
        <dbReference type="ARBA" id="ARBA00007316"/>
    </source>
</evidence>
<gene>
    <name evidence="21" type="ordered locus">Astex_2188</name>
</gene>
<dbReference type="SUPFAM" id="SSF52540">
    <property type="entry name" value="P-loop containing nucleoside triphosphate hydrolases"/>
    <property type="match status" value="1"/>
</dbReference>
<evidence type="ECO:0000256" key="5">
    <source>
        <dbReference type="ARBA" id="ARBA00022475"/>
    </source>
</evidence>
<dbReference type="PANTHER" id="PTHR32309">
    <property type="entry name" value="TYROSINE-PROTEIN KINASE"/>
    <property type="match status" value="1"/>
</dbReference>
<dbReference type="Pfam" id="PF02706">
    <property type="entry name" value="Wzz"/>
    <property type="match status" value="1"/>
</dbReference>
<sequence length="721" mass="78162">MARQTAENDTSENIQLEAILSELRKHLPWMIGAFVVIFAAVFAATYFRTPKYTASTSVLIADDGQSKLTGTQENAGPADSPTIDSEVELLKSNAVANRVVTSLQLQNDAEFSAGINEVIQGKIDAAGGQPKVGDELKIEAIADRVMGGLDVKRQGLTRVIKINYTSTSKTKAAKLANAWAKAYIEEKIATREAANQQANGWLSERIESLRAQVEQTDRAVQEYKIRNNLLSATGSTLTEQEISDLNRQLASVQVDRAEASARLNTARRQMQSGSTGDDVGEALKSPVVSSLRTQAAQLSSRLAELDAHYGPQHPEVIKAKNQLADVNGQIQAEIRRVISNLEAQDQIQAQRAGSIAGSVRRAQGQLASNSQAMVKLNELELQAQSVRQLYESYLDRFKQTATQSGLKAVNAQLVAPAAIPTDPSSPKLALSLALGFVAGVFGAGGTALVRRGMEQGLTTSKDVEGKLGVKFLASIADLQTTLKDKSGKPLPHRYIIDKPLSVFAEGFRNLRAAILYAPNVSPKIIAVTSALPGEGKTTTSVCLGAAFATAGNSVIVVDCDLRKRSINGIFNQSPEKGLVELLNGEATLDEVTKTDDHTKITYLPLSVNKVPNEDIYGTPEFDNLLELLRKRYDYVILDTAPVLPVADTRILARKADFVMLLVRWRKTPARAVEAAVDILDSARVTIHGATLTQVNINAQAKYGYGDAGYYYKEYKSYYLQN</sequence>
<feature type="domain" description="AAA" evidence="19">
    <location>
        <begin position="523"/>
        <end position="663"/>
    </location>
</feature>
<name>E8RM95_ASTEC</name>
<dbReference type="eggNOG" id="COG0489">
    <property type="taxonomic scope" value="Bacteria"/>
</dbReference>
<organism evidence="21 22">
    <name type="scientific">Asticcacaulis excentricus (strain ATCC 15261 / DSM 4724 / KCTC 12464 / NCIMB 9791 / VKM B-1370 / CB 48)</name>
    <dbReference type="NCBI Taxonomy" id="573065"/>
    <lineage>
        <taxon>Bacteria</taxon>
        <taxon>Pseudomonadati</taxon>
        <taxon>Pseudomonadota</taxon>
        <taxon>Alphaproteobacteria</taxon>
        <taxon>Caulobacterales</taxon>
        <taxon>Caulobacteraceae</taxon>
        <taxon>Asticcacaulis</taxon>
    </lineage>
</organism>
<comment type="similarity">
    <text evidence="3">Belongs to the etk/wzc family.</text>
</comment>
<dbReference type="Pfam" id="PF13807">
    <property type="entry name" value="GNVR"/>
    <property type="match status" value="1"/>
</dbReference>
<protein>
    <recommendedName>
        <fullName evidence="4">non-specific protein-tyrosine kinase</fullName>
        <ecNumber evidence="4">2.7.10.2</ecNumber>
    </recommendedName>
</protein>
<feature type="domain" description="Tyrosine-protein kinase G-rich" evidence="20">
    <location>
        <begin position="379"/>
        <end position="451"/>
    </location>
</feature>
<keyword evidence="9" id="KW-0547">Nucleotide-binding</keyword>
<keyword evidence="13 17" id="KW-0472">Membrane</keyword>
<feature type="domain" description="Polysaccharide chain length determinant N-terminal" evidence="18">
    <location>
        <begin position="13"/>
        <end position="102"/>
    </location>
</feature>
<dbReference type="EMBL" id="CP002395">
    <property type="protein sequence ID" value="ADU13846.1"/>
    <property type="molecule type" value="Genomic_DNA"/>
</dbReference>
<evidence type="ECO:0000256" key="13">
    <source>
        <dbReference type="ARBA" id="ARBA00023136"/>
    </source>
</evidence>
<evidence type="ECO:0000256" key="12">
    <source>
        <dbReference type="ARBA" id="ARBA00022989"/>
    </source>
</evidence>
<evidence type="ECO:0000256" key="9">
    <source>
        <dbReference type="ARBA" id="ARBA00022741"/>
    </source>
</evidence>
<dbReference type="STRING" id="573065.Astex_2188"/>
<evidence type="ECO:0000259" key="20">
    <source>
        <dbReference type="Pfam" id="PF13807"/>
    </source>
</evidence>
<dbReference type="InterPro" id="IPR005702">
    <property type="entry name" value="Wzc-like_C"/>
</dbReference>
<keyword evidence="5" id="KW-1003">Cell membrane</keyword>
<evidence type="ECO:0000256" key="17">
    <source>
        <dbReference type="SAM" id="Phobius"/>
    </source>
</evidence>
<dbReference type="HOGENOM" id="CLU_009912_2_0_5"/>
<dbReference type="Proteomes" id="UP000001492">
    <property type="component" value="Chromosome 1"/>
</dbReference>